<name>A0A7D4XJG0_9BACT</name>
<evidence type="ECO:0000313" key="1">
    <source>
        <dbReference type="EMBL" id="QKW93786.1"/>
    </source>
</evidence>
<evidence type="ECO:0008006" key="2">
    <source>
        <dbReference type="Google" id="ProtNLM"/>
    </source>
</evidence>
<organism evidence="1">
    <name type="scientific">Vitiosangium cumulatum</name>
    <dbReference type="NCBI Taxonomy" id="1867796"/>
    <lineage>
        <taxon>Bacteria</taxon>
        <taxon>Pseudomonadati</taxon>
        <taxon>Myxococcota</taxon>
        <taxon>Myxococcia</taxon>
        <taxon>Myxococcales</taxon>
        <taxon>Cystobacterineae</taxon>
        <taxon>Archangiaceae</taxon>
        <taxon>Vitiosangium</taxon>
    </lineage>
</organism>
<dbReference type="PROSITE" id="PS51257">
    <property type="entry name" value="PROKAR_LIPOPROTEIN"/>
    <property type="match status" value="1"/>
</dbReference>
<reference evidence="1" key="1">
    <citation type="journal article" date="2020" name="Molecules">
        <title>2-Hydroxysorangiadenosine: Structure and Biosynthesis of a Myxobacterial Sesquiterpene-Nucleoside.</title>
        <authorList>
            <person name="Okoth D.A."/>
            <person name="Hug J.J."/>
            <person name="Garcia R."/>
            <person name="Sproer C."/>
            <person name="Overmann J."/>
            <person name="Muller R."/>
        </authorList>
    </citation>
    <scope>NUCLEOTIDE SEQUENCE</scope>
    <source>
        <strain evidence="1">MCy10943</strain>
    </source>
</reference>
<proteinExistence type="predicted"/>
<accession>A0A7D4XJG0</accession>
<dbReference type="EMBL" id="MT520815">
    <property type="protein sequence ID" value="QKW93786.1"/>
    <property type="molecule type" value="Genomic_DNA"/>
</dbReference>
<dbReference type="AlphaFoldDB" id="A0A7D4XJG0"/>
<sequence>MRHTAWSLGITVALALGSLLGCGGTADSQTGEDGLSQVEQQLLPCASGYTCPAGNTCVQGTCRPECGAPPIEVSVKDGRVAAESYRNTLSFGTCASGYRCCPGYYYSEDRITNPYCMPTTASCATFP</sequence>
<protein>
    <recommendedName>
        <fullName evidence="2">Lipoprotein</fullName>
    </recommendedName>
</protein>